<dbReference type="InterPro" id="IPR044198">
    <property type="entry name" value="DEK"/>
</dbReference>
<dbReference type="GO" id="GO:0042393">
    <property type="term" value="F:histone binding"/>
    <property type="evidence" value="ECO:0007669"/>
    <property type="project" value="TreeGrafter"/>
</dbReference>
<reference evidence="2 3" key="1">
    <citation type="journal article" date="2013" name="BMC Genomics">
        <title>The miniature genome of a carnivorous plant Genlisea aurea contains a low number of genes and short non-coding sequences.</title>
        <authorList>
            <person name="Leushkin E.V."/>
            <person name="Sutormin R.A."/>
            <person name="Nabieva E.R."/>
            <person name="Penin A.A."/>
            <person name="Kondrashov A.S."/>
            <person name="Logacheva M.D."/>
        </authorList>
    </citation>
    <scope>NUCLEOTIDE SEQUENCE [LARGE SCALE GENOMIC DNA]</scope>
</reference>
<dbReference type="PANTHER" id="PTHR13468:SF1">
    <property type="entry name" value="PROTEIN DEK"/>
    <property type="match status" value="1"/>
</dbReference>
<dbReference type="GO" id="GO:0003677">
    <property type="term" value="F:DNA binding"/>
    <property type="evidence" value="ECO:0007669"/>
    <property type="project" value="InterPro"/>
</dbReference>
<feature type="non-terminal residue" evidence="2">
    <location>
        <position position="351"/>
    </location>
</feature>
<dbReference type="GO" id="GO:2000779">
    <property type="term" value="P:regulation of double-strand break repair"/>
    <property type="evidence" value="ECO:0007669"/>
    <property type="project" value="TreeGrafter"/>
</dbReference>
<feature type="region of interest" description="Disordered" evidence="1">
    <location>
        <begin position="1"/>
        <end position="147"/>
    </location>
</feature>
<feature type="compositionally biased region" description="Acidic residues" evidence="1">
    <location>
        <begin position="311"/>
        <end position="320"/>
    </location>
</feature>
<dbReference type="OrthoDB" id="370884at2759"/>
<accession>S8CK99</accession>
<keyword evidence="3" id="KW-1185">Reference proteome</keyword>
<proteinExistence type="predicted"/>
<dbReference type="EMBL" id="AUSU01003284">
    <property type="protein sequence ID" value="EPS67125.1"/>
    <property type="molecule type" value="Genomic_DNA"/>
</dbReference>
<dbReference type="AlphaFoldDB" id="S8CK99"/>
<protein>
    <submittedName>
        <fullName evidence="2">Uncharacterized protein</fullName>
    </submittedName>
</protein>
<dbReference type="GO" id="GO:0005634">
    <property type="term" value="C:nucleus"/>
    <property type="evidence" value="ECO:0007669"/>
    <property type="project" value="TreeGrafter"/>
</dbReference>
<feature type="compositionally biased region" description="Basic and acidic residues" evidence="1">
    <location>
        <begin position="117"/>
        <end position="126"/>
    </location>
</feature>
<evidence type="ECO:0000313" key="3">
    <source>
        <dbReference type="Proteomes" id="UP000015453"/>
    </source>
</evidence>
<feature type="region of interest" description="Disordered" evidence="1">
    <location>
        <begin position="261"/>
        <end position="351"/>
    </location>
</feature>
<organism evidence="2 3">
    <name type="scientific">Genlisea aurea</name>
    <dbReference type="NCBI Taxonomy" id="192259"/>
    <lineage>
        <taxon>Eukaryota</taxon>
        <taxon>Viridiplantae</taxon>
        <taxon>Streptophyta</taxon>
        <taxon>Embryophyta</taxon>
        <taxon>Tracheophyta</taxon>
        <taxon>Spermatophyta</taxon>
        <taxon>Magnoliopsida</taxon>
        <taxon>eudicotyledons</taxon>
        <taxon>Gunneridae</taxon>
        <taxon>Pentapetalae</taxon>
        <taxon>asterids</taxon>
        <taxon>lamiids</taxon>
        <taxon>Lamiales</taxon>
        <taxon>Lentibulariaceae</taxon>
        <taxon>Genlisea</taxon>
    </lineage>
</organism>
<dbReference type="Proteomes" id="UP000015453">
    <property type="component" value="Unassembled WGS sequence"/>
</dbReference>
<feature type="compositionally biased region" description="Basic and acidic residues" evidence="1">
    <location>
        <begin position="295"/>
        <end position="307"/>
    </location>
</feature>
<evidence type="ECO:0000313" key="2">
    <source>
        <dbReference type="EMBL" id="EPS67125.1"/>
    </source>
</evidence>
<sequence length="351" mass="38550">MDGSEKNLGEVEVEGEIPEAPAGALAFKEEKEEPAENEVKDGQRERTEEDDDAGEEAEENGAEEGGEEKLEREGDDEEKQQTEEENTPEISEKKRTKKGKNGDAEQLLSPRASGSDRPSRERKTVDRYISPQAPRGSSGKSVSIEKGRGMQLKDIPNVAFKLSKRKADENLQLLHTILFGKKAKAQSMKRNIGLFSGFVWVESEQEKHRSKTKEKLEKCIKDKLLDFCDILNIPVNKATTRKEELSAKLLEFLESPHATTSKLLAENDKGKKRSKGSAAKNNGSTATDGAVSKRQKLDSESGKHSSGDDISGSDDDDPDDGSSGNAEENDRTDEDPETMQVGDPKASSKKS</sequence>
<dbReference type="GO" id="GO:0006325">
    <property type="term" value="P:chromatin organization"/>
    <property type="evidence" value="ECO:0007669"/>
    <property type="project" value="InterPro"/>
</dbReference>
<feature type="compositionally biased region" description="Acidic residues" evidence="1">
    <location>
        <begin position="73"/>
        <end position="87"/>
    </location>
</feature>
<comment type="caution">
    <text evidence="2">The sequence shown here is derived from an EMBL/GenBank/DDBJ whole genome shotgun (WGS) entry which is preliminary data.</text>
</comment>
<feature type="compositionally biased region" description="Acidic residues" evidence="1">
    <location>
        <begin position="48"/>
        <end position="66"/>
    </location>
</feature>
<evidence type="ECO:0000256" key="1">
    <source>
        <dbReference type="SAM" id="MobiDB-lite"/>
    </source>
</evidence>
<gene>
    <name evidence="2" type="ORF">M569_07651</name>
</gene>
<feature type="compositionally biased region" description="Basic and acidic residues" evidence="1">
    <location>
        <begin position="37"/>
        <end position="47"/>
    </location>
</feature>
<name>S8CK99_9LAMI</name>
<dbReference type="PANTHER" id="PTHR13468">
    <property type="entry name" value="DEK PROTEIN"/>
    <property type="match status" value="1"/>
</dbReference>